<dbReference type="OrthoDB" id="9811532at2"/>
<organism evidence="2 3">
    <name type="scientific">Eubacterium barkeri</name>
    <name type="common">Clostridium barkeri</name>
    <dbReference type="NCBI Taxonomy" id="1528"/>
    <lineage>
        <taxon>Bacteria</taxon>
        <taxon>Bacillati</taxon>
        <taxon>Bacillota</taxon>
        <taxon>Clostridia</taxon>
        <taxon>Eubacteriales</taxon>
        <taxon>Eubacteriaceae</taxon>
        <taxon>Eubacterium</taxon>
    </lineage>
</organism>
<dbReference type="GO" id="GO:0003723">
    <property type="term" value="F:RNA binding"/>
    <property type="evidence" value="ECO:0007669"/>
    <property type="project" value="UniProtKB-KW"/>
</dbReference>
<evidence type="ECO:0000256" key="1">
    <source>
        <dbReference type="PROSITE-ProRule" id="PRU00182"/>
    </source>
</evidence>
<proteinExistence type="predicted"/>
<evidence type="ECO:0000313" key="3">
    <source>
        <dbReference type="Proteomes" id="UP000199652"/>
    </source>
</evidence>
<dbReference type="Gene3D" id="3.10.290.10">
    <property type="entry name" value="RNA-binding S4 domain"/>
    <property type="match status" value="1"/>
</dbReference>
<reference evidence="3" key="1">
    <citation type="submission" date="2016-10" db="EMBL/GenBank/DDBJ databases">
        <authorList>
            <person name="Varghese N."/>
            <person name="Submissions S."/>
        </authorList>
    </citation>
    <scope>NUCLEOTIDE SEQUENCE [LARGE SCALE GENOMIC DNA]</scope>
    <source>
        <strain evidence="3">VPI 5359</strain>
    </source>
</reference>
<dbReference type="EMBL" id="FNOU01000009">
    <property type="protein sequence ID" value="SDX86006.1"/>
    <property type="molecule type" value="Genomic_DNA"/>
</dbReference>
<dbReference type="AlphaFoldDB" id="A0A1H3F4T7"/>
<dbReference type="CDD" id="cd00165">
    <property type="entry name" value="S4"/>
    <property type="match status" value="1"/>
</dbReference>
<gene>
    <name evidence="2" type="ORF">SAMN04488579_10930</name>
</gene>
<evidence type="ECO:0000313" key="2">
    <source>
        <dbReference type="EMBL" id="SDX86006.1"/>
    </source>
</evidence>
<keyword evidence="3" id="KW-1185">Reference proteome</keyword>
<dbReference type="STRING" id="1528.SAMN04488579_10930"/>
<keyword evidence="1" id="KW-0694">RNA-binding</keyword>
<dbReference type="RefSeq" id="WP_090244836.1">
    <property type="nucleotide sequence ID" value="NZ_FNOU01000009.1"/>
</dbReference>
<dbReference type="Pfam" id="PF13275">
    <property type="entry name" value="S4_2"/>
    <property type="match status" value="1"/>
</dbReference>
<dbReference type="SUPFAM" id="SSF55174">
    <property type="entry name" value="Alpha-L RNA-binding motif"/>
    <property type="match status" value="1"/>
</dbReference>
<dbReference type="InterPro" id="IPR036986">
    <property type="entry name" value="S4_RNA-bd_sf"/>
</dbReference>
<dbReference type="PROSITE" id="PS50889">
    <property type="entry name" value="S4"/>
    <property type="match status" value="1"/>
</dbReference>
<name>A0A1H3F4T7_EUBBA</name>
<sequence>MEKIEITTEYIKLDQLLKFIGIVGSGSDAKMLIADGLVTFNGDVCTMRGKKVRPGDVVTVEDAGEYHITANGDRVQ</sequence>
<dbReference type="Proteomes" id="UP000199652">
    <property type="component" value="Unassembled WGS sequence"/>
</dbReference>
<protein>
    <submittedName>
        <fullName evidence="2">Ribosome-associated protein</fullName>
    </submittedName>
</protein>
<accession>A0A1H3F4T7</accession>